<feature type="transmembrane region" description="Helical" evidence="9">
    <location>
        <begin position="76"/>
        <end position="98"/>
    </location>
</feature>
<comment type="subcellular location">
    <subcellularLocation>
        <location evidence="1">Membrane</location>
        <topology evidence="1">Multi-pass membrane protein</topology>
    </subcellularLocation>
</comment>
<comment type="similarity">
    <text evidence="2">Belongs to the G-protein coupled receptor 1 family.</text>
</comment>
<feature type="transmembrane region" description="Helical" evidence="9">
    <location>
        <begin position="39"/>
        <end position="64"/>
    </location>
</feature>
<evidence type="ECO:0000256" key="2">
    <source>
        <dbReference type="ARBA" id="ARBA00010663"/>
    </source>
</evidence>
<dbReference type="PRINTS" id="PR00237">
    <property type="entry name" value="GPCRRHODOPSN"/>
</dbReference>
<dbReference type="GO" id="GO:0004930">
    <property type="term" value="F:G protein-coupled receptor activity"/>
    <property type="evidence" value="ECO:0007669"/>
    <property type="project" value="UniProtKB-KW"/>
</dbReference>
<keyword evidence="4 9" id="KW-1133">Transmembrane helix</keyword>
<feature type="domain" description="G-protein coupled receptors family 1 profile" evidence="10">
    <location>
        <begin position="55"/>
        <end position="120"/>
    </location>
</feature>
<dbReference type="InterPro" id="IPR017452">
    <property type="entry name" value="GPCR_Rhodpsn_7TM"/>
</dbReference>
<evidence type="ECO:0000313" key="12">
    <source>
        <dbReference type="Proteomes" id="UP000053825"/>
    </source>
</evidence>
<dbReference type="Proteomes" id="UP000053825">
    <property type="component" value="Unassembled WGS sequence"/>
</dbReference>
<evidence type="ECO:0000259" key="10">
    <source>
        <dbReference type="PROSITE" id="PS50262"/>
    </source>
</evidence>
<evidence type="ECO:0000256" key="9">
    <source>
        <dbReference type="SAM" id="Phobius"/>
    </source>
</evidence>
<sequence>MDVSENHDNTTNCTNIYCTSNEEYEDRMWNYVFPKFWDWVLIASHSIIFVVGLGGNALVCIAVYRNHTMRTVTNYFIVNLAVADFLVILLCLPFTVLWDITETWFFGLTLCKAVPYLQVR</sequence>
<evidence type="ECO:0000256" key="3">
    <source>
        <dbReference type="ARBA" id="ARBA00022692"/>
    </source>
</evidence>
<gene>
    <name evidence="11" type="ORF">WH47_09635</name>
</gene>
<evidence type="ECO:0000256" key="7">
    <source>
        <dbReference type="ARBA" id="ARBA00023170"/>
    </source>
</evidence>
<evidence type="ECO:0000256" key="8">
    <source>
        <dbReference type="ARBA" id="ARBA00023224"/>
    </source>
</evidence>
<accession>A0A0L7RE03</accession>
<keyword evidence="7 11" id="KW-0675">Receptor</keyword>
<dbReference type="PANTHER" id="PTHR45695">
    <property type="entry name" value="LEUCOKININ RECEPTOR-RELATED"/>
    <property type="match status" value="1"/>
</dbReference>
<organism evidence="11 12">
    <name type="scientific">Habropoda laboriosa</name>
    <dbReference type="NCBI Taxonomy" id="597456"/>
    <lineage>
        <taxon>Eukaryota</taxon>
        <taxon>Metazoa</taxon>
        <taxon>Ecdysozoa</taxon>
        <taxon>Arthropoda</taxon>
        <taxon>Hexapoda</taxon>
        <taxon>Insecta</taxon>
        <taxon>Pterygota</taxon>
        <taxon>Neoptera</taxon>
        <taxon>Endopterygota</taxon>
        <taxon>Hymenoptera</taxon>
        <taxon>Apocrita</taxon>
        <taxon>Aculeata</taxon>
        <taxon>Apoidea</taxon>
        <taxon>Anthophila</taxon>
        <taxon>Apidae</taxon>
        <taxon>Habropoda</taxon>
    </lineage>
</organism>
<dbReference type="OrthoDB" id="5987936at2759"/>
<dbReference type="SUPFAM" id="SSF81321">
    <property type="entry name" value="Family A G protein-coupled receptor-like"/>
    <property type="match status" value="1"/>
</dbReference>
<keyword evidence="12" id="KW-1185">Reference proteome</keyword>
<dbReference type="EMBL" id="KQ414613">
    <property type="protein sequence ID" value="KOC69078.1"/>
    <property type="molecule type" value="Genomic_DNA"/>
</dbReference>
<evidence type="ECO:0000256" key="4">
    <source>
        <dbReference type="ARBA" id="ARBA00022989"/>
    </source>
</evidence>
<reference evidence="11 12" key="1">
    <citation type="submission" date="2015-07" db="EMBL/GenBank/DDBJ databases">
        <title>The genome of Habropoda laboriosa.</title>
        <authorList>
            <person name="Pan H."/>
            <person name="Kapheim K."/>
        </authorList>
    </citation>
    <scope>NUCLEOTIDE SEQUENCE [LARGE SCALE GENOMIC DNA]</scope>
    <source>
        <strain evidence="11">0110345459</strain>
    </source>
</reference>
<dbReference type="Gene3D" id="1.20.1070.10">
    <property type="entry name" value="Rhodopsin 7-helix transmembrane proteins"/>
    <property type="match status" value="1"/>
</dbReference>
<dbReference type="PANTHER" id="PTHR45695:SF15">
    <property type="entry name" value="OPSIN RH2"/>
    <property type="match status" value="1"/>
</dbReference>
<name>A0A0L7RE03_9HYME</name>
<keyword evidence="8" id="KW-0807">Transducer</keyword>
<evidence type="ECO:0000256" key="5">
    <source>
        <dbReference type="ARBA" id="ARBA00023040"/>
    </source>
</evidence>
<dbReference type="PROSITE" id="PS50262">
    <property type="entry name" value="G_PROTEIN_RECEP_F1_2"/>
    <property type="match status" value="1"/>
</dbReference>
<keyword evidence="6 9" id="KW-0472">Membrane</keyword>
<dbReference type="GO" id="GO:0005886">
    <property type="term" value="C:plasma membrane"/>
    <property type="evidence" value="ECO:0007669"/>
    <property type="project" value="TreeGrafter"/>
</dbReference>
<dbReference type="InterPro" id="IPR000276">
    <property type="entry name" value="GPCR_Rhodpsn"/>
</dbReference>
<protein>
    <submittedName>
        <fullName evidence="11">Orexin receptor type 2</fullName>
    </submittedName>
</protein>
<evidence type="ECO:0000256" key="1">
    <source>
        <dbReference type="ARBA" id="ARBA00004141"/>
    </source>
</evidence>
<dbReference type="Pfam" id="PF00001">
    <property type="entry name" value="7tm_1"/>
    <property type="match status" value="1"/>
</dbReference>
<keyword evidence="5" id="KW-0297">G-protein coupled receptor</keyword>
<proteinExistence type="inferred from homology"/>
<dbReference type="AlphaFoldDB" id="A0A0L7RE03"/>
<evidence type="ECO:0000313" key="11">
    <source>
        <dbReference type="EMBL" id="KOC69078.1"/>
    </source>
</evidence>
<keyword evidence="3 9" id="KW-0812">Transmembrane</keyword>
<evidence type="ECO:0000256" key="6">
    <source>
        <dbReference type="ARBA" id="ARBA00023136"/>
    </source>
</evidence>
<dbReference type="STRING" id="597456.A0A0L7RE03"/>